<dbReference type="Pfam" id="PF13715">
    <property type="entry name" value="CarbopepD_reg_2"/>
    <property type="match status" value="1"/>
</dbReference>
<dbReference type="SUPFAM" id="SSF49464">
    <property type="entry name" value="Carboxypeptidase regulatory domain-like"/>
    <property type="match status" value="1"/>
</dbReference>
<keyword evidence="3 8" id="KW-1134">Transmembrane beta strand</keyword>
<evidence type="ECO:0000256" key="3">
    <source>
        <dbReference type="ARBA" id="ARBA00022452"/>
    </source>
</evidence>
<dbReference type="InterPro" id="IPR037066">
    <property type="entry name" value="Plug_dom_sf"/>
</dbReference>
<feature type="domain" description="TonB-dependent receptor plug" evidence="12">
    <location>
        <begin position="117"/>
        <end position="233"/>
    </location>
</feature>
<evidence type="ECO:0000256" key="1">
    <source>
        <dbReference type="ARBA" id="ARBA00004571"/>
    </source>
</evidence>
<evidence type="ECO:0000256" key="10">
    <source>
        <dbReference type="SAM" id="SignalP"/>
    </source>
</evidence>
<keyword evidence="5 9" id="KW-0798">TonB box</keyword>
<dbReference type="InterPro" id="IPR036942">
    <property type="entry name" value="Beta-barrel_TonB_sf"/>
</dbReference>
<evidence type="ECO:0000256" key="5">
    <source>
        <dbReference type="ARBA" id="ARBA00023077"/>
    </source>
</evidence>
<organism evidence="13 14">
    <name type="scientific">Pedobacter changchengzhani</name>
    <dbReference type="NCBI Taxonomy" id="2529274"/>
    <lineage>
        <taxon>Bacteria</taxon>
        <taxon>Pseudomonadati</taxon>
        <taxon>Bacteroidota</taxon>
        <taxon>Sphingobacteriia</taxon>
        <taxon>Sphingobacteriales</taxon>
        <taxon>Sphingobacteriaceae</taxon>
        <taxon>Pedobacter</taxon>
    </lineage>
</organism>
<comment type="similarity">
    <text evidence="8 9">Belongs to the TonB-dependent receptor family.</text>
</comment>
<dbReference type="InterPro" id="IPR023997">
    <property type="entry name" value="TonB-dep_OMP_SusC/RagA_CS"/>
</dbReference>
<name>A0A4R5MID9_9SPHI</name>
<sequence>MKLNFTFSFLLLFCFFCNAAFSQTTIVKGVVKQGNSGDPLPGASIKIPGTSIGAITDNDGKFTIKVNSLNDVLRVSYISFISKDVTLNGKTEITIALEPDNSNLDEVVVIGYGTQKKETLVGAINTISTKELVQSPVANISNSLAGRLPGLTAVQRSGEPGQDASSLKIRGIGTLSSGAASDPLIMIDGVPREIGNGGQGALNNLDPNEIESITVLKDASATAVFGVRGANGVILVTTKSGKLGKPSVSFSTNIAVQNPTSIAKFLNAGDYAFLKNEGSRNDNQPELFSDAVIQKFRDQSDPIAYPNSEWLSKFIKSAAPQQQYNLNISGGVNNVKYFVSAGYFNQEGIYDTDGIDFGFKANPSTKRYNFRSNFDINLTKMLTATLRLGTQNISNNYPGQSSQSVFFNILNVYPFTSPGLVDGKLVNAYVNDPLGSLGWPSRGYSPYSDIASSGFTENTNNNLNMNLELKHQLDFVTKGLSIRGLVAFDNTFSRSVSRGRAIDTYTVNPDFKGGGDYFKNSDLGNFSFSQGYGKFRRNYYETSLNYARSFGGHNVTALALYQQETRWDPTFQFSVPRNNLGMVGRITYDYKAKYLFDFSMGYNGSENFPETKRYGFFPAFGVGWVVTEEKFIPKNNILSRLKLRGSYGEVGNDKIGGDRFLYLPSVFSFGGGSTRGYSFGTTGIDRNLYGGSQEDKLGNPNVTWERAVKSNIGIDLSMFKSRLTITADYFREDRNNILVNLGTVPALVAANLPAANIGKVKNRGFELEMNWRTTKGDFTYSIGGNMAFSRNKILFADEPTPLYPWMASTGFSVGQLKTFRNAGFYNNYNETLNRPYNTFYGNLIQPGDLKYVDIDGDGKIDQNDQVPSGYSTFPEITFGMPLSFSYKNFDLSVLLQGSTNIATYYDGVFGVAFGNIFTATIARHLNRWTPERFANGELINEPRLSGNGTSSPNIQRSDFFMHNGSYIRLKNVEIGFRIPKSVYQKIGVNSIRVYVNGSNLATKSFTDFKDMDPEKSNGAAFGYPQMRVINGGVSVQF</sequence>
<dbReference type="OrthoDB" id="9768177at2"/>
<keyword evidence="6 8" id="KW-0472">Membrane</keyword>
<keyword evidence="13" id="KW-0675">Receptor</keyword>
<evidence type="ECO:0000313" key="13">
    <source>
        <dbReference type="EMBL" id="TDG35357.1"/>
    </source>
</evidence>
<proteinExistence type="inferred from homology"/>
<keyword evidence="7 8" id="KW-0998">Cell outer membrane</keyword>
<dbReference type="Gene3D" id="2.170.130.10">
    <property type="entry name" value="TonB-dependent receptor, plug domain"/>
    <property type="match status" value="1"/>
</dbReference>
<dbReference type="PROSITE" id="PS52016">
    <property type="entry name" value="TONB_DEPENDENT_REC_3"/>
    <property type="match status" value="1"/>
</dbReference>
<evidence type="ECO:0000256" key="4">
    <source>
        <dbReference type="ARBA" id="ARBA00022692"/>
    </source>
</evidence>
<dbReference type="InterPro" id="IPR008969">
    <property type="entry name" value="CarboxyPept-like_regulatory"/>
</dbReference>
<dbReference type="Pfam" id="PF07715">
    <property type="entry name" value="Plug"/>
    <property type="match status" value="1"/>
</dbReference>
<dbReference type="NCBIfam" id="TIGR04057">
    <property type="entry name" value="SusC_RagA_signa"/>
    <property type="match status" value="1"/>
</dbReference>
<evidence type="ECO:0000256" key="2">
    <source>
        <dbReference type="ARBA" id="ARBA00022448"/>
    </source>
</evidence>
<keyword evidence="10" id="KW-0732">Signal</keyword>
<keyword evidence="2 8" id="KW-0813">Transport</keyword>
<evidence type="ECO:0000256" key="9">
    <source>
        <dbReference type="RuleBase" id="RU003357"/>
    </source>
</evidence>
<dbReference type="AlphaFoldDB" id="A0A4R5MID9"/>
<dbReference type="Pfam" id="PF00593">
    <property type="entry name" value="TonB_dep_Rec_b-barrel"/>
    <property type="match status" value="1"/>
</dbReference>
<feature type="signal peptide" evidence="10">
    <location>
        <begin position="1"/>
        <end position="19"/>
    </location>
</feature>
<dbReference type="Gene3D" id="2.60.40.1120">
    <property type="entry name" value="Carboxypeptidase-like, regulatory domain"/>
    <property type="match status" value="1"/>
</dbReference>
<gene>
    <name evidence="13" type="ORF">EZJ43_13715</name>
</gene>
<comment type="caution">
    <text evidence="13">The sequence shown here is derived from an EMBL/GenBank/DDBJ whole genome shotgun (WGS) entry which is preliminary data.</text>
</comment>
<dbReference type="InterPro" id="IPR039426">
    <property type="entry name" value="TonB-dep_rcpt-like"/>
</dbReference>
<dbReference type="Proteomes" id="UP000295668">
    <property type="component" value="Unassembled WGS sequence"/>
</dbReference>
<dbReference type="NCBIfam" id="TIGR04056">
    <property type="entry name" value="OMP_RagA_SusC"/>
    <property type="match status" value="1"/>
</dbReference>
<keyword evidence="4 8" id="KW-0812">Transmembrane</keyword>
<evidence type="ECO:0000259" key="12">
    <source>
        <dbReference type="Pfam" id="PF07715"/>
    </source>
</evidence>
<accession>A0A4R5MID9</accession>
<evidence type="ECO:0000259" key="11">
    <source>
        <dbReference type="Pfam" id="PF00593"/>
    </source>
</evidence>
<evidence type="ECO:0000256" key="7">
    <source>
        <dbReference type="ARBA" id="ARBA00023237"/>
    </source>
</evidence>
<evidence type="ECO:0000256" key="8">
    <source>
        <dbReference type="PROSITE-ProRule" id="PRU01360"/>
    </source>
</evidence>
<feature type="chain" id="PRO_5020519791" evidence="10">
    <location>
        <begin position="20"/>
        <end position="1037"/>
    </location>
</feature>
<dbReference type="InterPro" id="IPR000531">
    <property type="entry name" value="Beta-barrel_TonB"/>
</dbReference>
<dbReference type="EMBL" id="SJCY01000010">
    <property type="protein sequence ID" value="TDG35357.1"/>
    <property type="molecule type" value="Genomic_DNA"/>
</dbReference>
<feature type="domain" description="TonB-dependent receptor-like beta-barrel" evidence="11">
    <location>
        <begin position="422"/>
        <end position="839"/>
    </location>
</feature>
<dbReference type="GO" id="GO:0009279">
    <property type="term" value="C:cell outer membrane"/>
    <property type="evidence" value="ECO:0007669"/>
    <property type="project" value="UniProtKB-SubCell"/>
</dbReference>
<evidence type="ECO:0000313" key="14">
    <source>
        <dbReference type="Proteomes" id="UP000295668"/>
    </source>
</evidence>
<evidence type="ECO:0000256" key="6">
    <source>
        <dbReference type="ARBA" id="ARBA00023136"/>
    </source>
</evidence>
<dbReference type="SUPFAM" id="SSF56935">
    <property type="entry name" value="Porins"/>
    <property type="match status" value="1"/>
</dbReference>
<dbReference type="InterPro" id="IPR012910">
    <property type="entry name" value="Plug_dom"/>
</dbReference>
<dbReference type="FunFam" id="2.170.130.10:FF:000003">
    <property type="entry name" value="SusC/RagA family TonB-linked outer membrane protein"/>
    <property type="match status" value="1"/>
</dbReference>
<protein>
    <submittedName>
        <fullName evidence="13">TonB-dependent receptor</fullName>
    </submittedName>
</protein>
<dbReference type="RefSeq" id="WP_133263287.1">
    <property type="nucleotide sequence ID" value="NZ_SJCY01000010.1"/>
</dbReference>
<dbReference type="Gene3D" id="2.40.170.20">
    <property type="entry name" value="TonB-dependent receptor, beta-barrel domain"/>
    <property type="match status" value="1"/>
</dbReference>
<keyword evidence="14" id="KW-1185">Reference proteome</keyword>
<dbReference type="InterPro" id="IPR023996">
    <property type="entry name" value="TonB-dep_OMP_SusC/RagA"/>
</dbReference>
<reference evidence="13 14" key="1">
    <citation type="submission" date="2019-02" db="EMBL/GenBank/DDBJ databases">
        <title>Pedobacter sp. nov., a novel speices isolated from soil of pinguins habitat in Antarcitica.</title>
        <authorList>
            <person name="He R.-H."/>
        </authorList>
    </citation>
    <scope>NUCLEOTIDE SEQUENCE [LARGE SCALE GENOMIC DNA]</scope>
    <source>
        <strain evidence="13 14">E01020</strain>
    </source>
</reference>
<comment type="subcellular location">
    <subcellularLocation>
        <location evidence="1 8">Cell outer membrane</location>
        <topology evidence="1 8">Multi-pass membrane protein</topology>
    </subcellularLocation>
</comment>